<evidence type="ECO:0000313" key="3">
    <source>
        <dbReference type="Proteomes" id="UP000059680"/>
    </source>
</evidence>
<sequence length="71" mass="7421">MEEGAPDLPLPSPTPEDPHGCMLSSSPELTAALVDEPLPPLSPRPLLEPVAPSRGVVEGERGDRGGAGERW</sequence>
<evidence type="ECO:0000313" key="2">
    <source>
        <dbReference type="EMBL" id="BAT10007.1"/>
    </source>
</evidence>
<gene>
    <name evidence="2" type="ordered locus">Os10g0162850</name>
    <name evidence="2" type="ORF">OSNPB_100162850</name>
</gene>
<proteinExistence type="predicted"/>
<reference evidence="3" key="1">
    <citation type="journal article" date="2005" name="Nature">
        <title>The map-based sequence of the rice genome.</title>
        <authorList>
            <consortium name="International rice genome sequencing project (IRGSP)"/>
            <person name="Matsumoto T."/>
            <person name="Wu J."/>
            <person name="Kanamori H."/>
            <person name="Katayose Y."/>
            <person name="Fujisawa M."/>
            <person name="Namiki N."/>
            <person name="Mizuno H."/>
            <person name="Yamamoto K."/>
            <person name="Antonio B.A."/>
            <person name="Baba T."/>
            <person name="Sakata K."/>
            <person name="Nagamura Y."/>
            <person name="Aoki H."/>
            <person name="Arikawa K."/>
            <person name="Arita K."/>
            <person name="Bito T."/>
            <person name="Chiden Y."/>
            <person name="Fujitsuka N."/>
            <person name="Fukunaka R."/>
            <person name="Hamada M."/>
            <person name="Harada C."/>
            <person name="Hayashi A."/>
            <person name="Hijishita S."/>
            <person name="Honda M."/>
            <person name="Hosokawa S."/>
            <person name="Ichikawa Y."/>
            <person name="Idonuma A."/>
            <person name="Iijima M."/>
            <person name="Ikeda M."/>
            <person name="Ikeno M."/>
            <person name="Ito K."/>
            <person name="Ito S."/>
            <person name="Ito T."/>
            <person name="Ito Y."/>
            <person name="Ito Y."/>
            <person name="Iwabuchi A."/>
            <person name="Kamiya K."/>
            <person name="Karasawa W."/>
            <person name="Kurita K."/>
            <person name="Katagiri S."/>
            <person name="Kikuta A."/>
            <person name="Kobayashi H."/>
            <person name="Kobayashi N."/>
            <person name="Machita K."/>
            <person name="Maehara T."/>
            <person name="Masukawa M."/>
            <person name="Mizubayashi T."/>
            <person name="Mukai Y."/>
            <person name="Nagasaki H."/>
            <person name="Nagata Y."/>
            <person name="Naito S."/>
            <person name="Nakashima M."/>
            <person name="Nakama Y."/>
            <person name="Nakamichi Y."/>
            <person name="Nakamura M."/>
            <person name="Meguro A."/>
            <person name="Negishi M."/>
            <person name="Ohta I."/>
            <person name="Ohta T."/>
            <person name="Okamoto M."/>
            <person name="Ono N."/>
            <person name="Saji S."/>
            <person name="Sakaguchi M."/>
            <person name="Sakai K."/>
            <person name="Shibata M."/>
            <person name="Shimokawa T."/>
            <person name="Song J."/>
            <person name="Takazaki Y."/>
            <person name="Terasawa K."/>
            <person name="Tsugane M."/>
            <person name="Tsuji K."/>
            <person name="Ueda S."/>
            <person name="Waki K."/>
            <person name="Yamagata H."/>
            <person name="Yamamoto M."/>
            <person name="Yamamoto S."/>
            <person name="Yamane H."/>
            <person name="Yoshiki S."/>
            <person name="Yoshihara R."/>
            <person name="Yukawa K."/>
            <person name="Zhong H."/>
            <person name="Yano M."/>
            <person name="Yuan Q."/>
            <person name="Ouyang S."/>
            <person name="Liu J."/>
            <person name="Jones K.M."/>
            <person name="Gansberger K."/>
            <person name="Moffat K."/>
            <person name="Hill J."/>
            <person name="Bera J."/>
            <person name="Fadrosh D."/>
            <person name="Jin S."/>
            <person name="Johri S."/>
            <person name="Kim M."/>
            <person name="Overton L."/>
            <person name="Reardon M."/>
            <person name="Tsitrin T."/>
            <person name="Vuong H."/>
            <person name="Weaver B."/>
            <person name="Ciecko A."/>
            <person name="Tallon L."/>
            <person name="Jackson J."/>
            <person name="Pai G."/>
            <person name="Aken S.V."/>
            <person name="Utterback T."/>
            <person name="Reidmuller S."/>
            <person name="Feldblyum T."/>
            <person name="Hsiao J."/>
            <person name="Zismann V."/>
            <person name="Iobst S."/>
            <person name="de Vazeille A.R."/>
            <person name="Buell C.R."/>
            <person name="Ying K."/>
            <person name="Li Y."/>
            <person name="Lu T."/>
            <person name="Huang Y."/>
            <person name="Zhao Q."/>
            <person name="Feng Q."/>
            <person name="Zhang L."/>
            <person name="Zhu J."/>
            <person name="Weng Q."/>
            <person name="Mu J."/>
            <person name="Lu Y."/>
            <person name="Fan D."/>
            <person name="Liu Y."/>
            <person name="Guan J."/>
            <person name="Zhang Y."/>
            <person name="Yu S."/>
            <person name="Liu X."/>
            <person name="Zhang Y."/>
            <person name="Hong G."/>
            <person name="Han B."/>
            <person name="Choisne N."/>
            <person name="Demange N."/>
            <person name="Orjeda G."/>
            <person name="Samain S."/>
            <person name="Cattolico L."/>
            <person name="Pelletier E."/>
            <person name="Couloux A."/>
            <person name="Segurens B."/>
            <person name="Wincker P."/>
            <person name="D'Hont A."/>
            <person name="Scarpelli C."/>
            <person name="Weissenbach J."/>
            <person name="Salanoubat M."/>
            <person name="Quetier F."/>
            <person name="Yu Y."/>
            <person name="Kim H.R."/>
            <person name="Rambo T."/>
            <person name="Currie J."/>
            <person name="Collura K."/>
            <person name="Luo M."/>
            <person name="Yang T."/>
            <person name="Ammiraju J.S.S."/>
            <person name="Engler F."/>
            <person name="Soderlund C."/>
            <person name="Wing R.A."/>
            <person name="Palmer L.E."/>
            <person name="de la Bastide M."/>
            <person name="Spiegel L."/>
            <person name="Nascimento L."/>
            <person name="Zutavern T."/>
            <person name="O'Shaughnessy A."/>
            <person name="Dike S."/>
            <person name="Dedhia N."/>
            <person name="Preston R."/>
            <person name="Balija V."/>
            <person name="McCombie W.R."/>
            <person name="Chow T."/>
            <person name="Chen H."/>
            <person name="Chung M."/>
            <person name="Chen C."/>
            <person name="Shaw J."/>
            <person name="Wu H."/>
            <person name="Hsiao K."/>
            <person name="Chao Y."/>
            <person name="Chu M."/>
            <person name="Cheng C."/>
            <person name="Hour A."/>
            <person name="Lee P."/>
            <person name="Lin S."/>
            <person name="Lin Y."/>
            <person name="Liou J."/>
            <person name="Liu S."/>
            <person name="Hsing Y."/>
            <person name="Raghuvanshi S."/>
            <person name="Mohanty A."/>
            <person name="Bharti A.K."/>
            <person name="Gaur A."/>
            <person name="Gupta V."/>
            <person name="Kumar D."/>
            <person name="Ravi V."/>
            <person name="Vij S."/>
            <person name="Kapur A."/>
            <person name="Khurana P."/>
            <person name="Khurana P."/>
            <person name="Khurana J.P."/>
            <person name="Tyagi A.K."/>
            <person name="Gaikwad K."/>
            <person name="Singh A."/>
            <person name="Dalal V."/>
            <person name="Srivastava S."/>
            <person name="Dixit A."/>
            <person name="Pal A.K."/>
            <person name="Ghazi I.A."/>
            <person name="Yadav M."/>
            <person name="Pandit A."/>
            <person name="Bhargava A."/>
            <person name="Sureshbabu K."/>
            <person name="Batra K."/>
            <person name="Sharma T.R."/>
            <person name="Mohapatra T."/>
            <person name="Singh N.K."/>
            <person name="Messing J."/>
            <person name="Nelson A.B."/>
            <person name="Fuks G."/>
            <person name="Kavchok S."/>
            <person name="Keizer G."/>
            <person name="Linton E."/>
            <person name="Llaca V."/>
            <person name="Song R."/>
            <person name="Tanyolac B."/>
            <person name="Young S."/>
            <person name="Ho-Il K."/>
            <person name="Hahn J.H."/>
            <person name="Sangsakoo G."/>
            <person name="Vanavichit A."/>
            <person name="de Mattos Luiz.A.T."/>
            <person name="Zimmer P.D."/>
            <person name="Malone G."/>
            <person name="Dellagostin O."/>
            <person name="de Oliveira A.C."/>
            <person name="Bevan M."/>
            <person name="Bancroft I."/>
            <person name="Minx P."/>
            <person name="Cordum H."/>
            <person name="Wilson R."/>
            <person name="Cheng Z."/>
            <person name="Jin W."/>
            <person name="Jiang J."/>
            <person name="Leong S.A."/>
            <person name="Iwama H."/>
            <person name="Gojobori T."/>
            <person name="Itoh T."/>
            <person name="Niimura Y."/>
            <person name="Fujii Y."/>
            <person name="Habara T."/>
            <person name="Sakai H."/>
            <person name="Sato Y."/>
            <person name="Wilson G."/>
            <person name="Kumar K."/>
            <person name="McCouch S."/>
            <person name="Juretic N."/>
            <person name="Hoen D."/>
            <person name="Wright S."/>
            <person name="Bruskiewich R."/>
            <person name="Bureau T."/>
            <person name="Miyao A."/>
            <person name="Hirochika H."/>
            <person name="Nishikawa T."/>
            <person name="Kadowaki K."/>
            <person name="Sugiura M."/>
            <person name="Burr B."/>
            <person name="Sasaki T."/>
        </authorList>
    </citation>
    <scope>NUCLEOTIDE SEQUENCE [LARGE SCALE GENOMIC DNA]</scope>
    <source>
        <strain evidence="3">cv. Nipponbare</strain>
    </source>
</reference>
<protein>
    <submittedName>
        <fullName evidence="2">Os10g0162850 protein</fullName>
    </submittedName>
</protein>
<organism evidence="2 3">
    <name type="scientific">Oryza sativa subsp. japonica</name>
    <name type="common">Rice</name>
    <dbReference type="NCBI Taxonomy" id="39947"/>
    <lineage>
        <taxon>Eukaryota</taxon>
        <taxon>Viridiplantae</taxon>
        <taxon>Streptophyta</taxon>
        <taxon>Embryophyta</taxon>
        <taxon>Tracheophyta</taxon>
        <taxon>Spermatophyta</taxon>
        <taxon>Magnoliopsida</taxon>
        <taxon>Liliopsida</taxon>
        <taxon>Poales</taxon>
        <taxon>Poaceae</taxon>
        <taxon>BOP clade</taxon>
        <taxon>Oryzoideae</taxon>
        <taxon>Oryzeae</taxon>
        <taxon>Oryzinae</taxon>
        <taxon>Oryza</taxon>
        <taxon>Oryza sativa</taxon>
    </lineage>
</organism>
<evidence type="ECO:0000256" key="1">
    <source>
        <dbReference type="SAM" id="MobiDB-lite"/>
    </source>
</evidence>
<accession>A0A0P0XSN0</accession>
<reference evidence="2 3" key="2">
    <citation type="journal article" date="2013" name="Plant Cell Physiol.">
        <title>Rice Annotation Project Database (RAP-DB): an integrative and interactive database for rice genomics.</title>
        <authorList>
            <person name="Sakai H."/>
            <person name="Lee S.S."/>
            <person name="Tanaka T."/>
            <person name="Numa H."/>
            <person name="Kim J."/>
            <person name="Kawahara Y."/>
            <person name="Wakimoto H."/>
            <person name="Yang C.C."/>
            <person name="Iwamoto M."/>
            <person name="Abe T."/>
            <person name="Yamada Y."/>
            <person name="Muto A."/>
            <person name="Inokuchi H."/>
            <person name="Ikemura T."/>
            <person name="Matsumoto T."/>
            <person name="Sasaki T."/>
            <person name="Itoh T."/>
        </authorList>
    </citation>
    <scope>NUCLEOTIDE SEQUENCE [LARGE SCALE GENOMIC DNA]</scope>
    <source>
        <strain evidence="3">cv. Nipponbare</strain>
    </source>
</reference>
<dbReference type="EMBL" id="AP014966">
    <property type="protein sequence ID" value="BAT10007.1"/>
    <property type="molecule type" value="Genomic_DNA"/>
</dbReference>
<dbReference type="Proteomes" id="UP000059680">
    <property type="component" value="Chromosome 10"/>
</dbReference>
<feature type="compositionally biased region" description="Basic and acidic residues" evidence="1">
    <location>
        <begin position="57"/>
        <end position="71"/>
    </location>
</feature>
<dbReference type="AlphaFoldDB" id="A0A0P0XSN0"/>
<keyword evidence="3" id="KW-1185">Reference proteome</keyword>
<feature type="region of interest" description="Disordered" evidence="1">
    <location>
        <begin position="1"/>
        <end position="71"/>
    </location>
</feature>
<dbReference type="InParanoid" id="A0A0P0XSN0"/>
<name>A0A0P0XSN0_ORYSJ</name>
<dbReference type="PaxDb" id="39947-A0A0P0XSN0"/>
<reference evidence="2 3" key="3">
    <citation type="journal article" date="2013" name="Rice">
        <title>Improvement of the Oryza sativa Nipponbare reference genome using next generation sequence and optical map data.</title>
        <authorList>
            <person name="Kawahara Y."/>
            <person name="de la Bastide M."/>
            <person name="Hamilton J.P."/>
            <person name="Kanamori H."/>
            <person name="McCombie W.R."/>
            <person name="Ouyang S."/>
            <person name="Schwartz D.C."/>
            <person name="Tanaka T."/>
            <person name="Wu J."/>
            <person name="Zhou S."/>
            <person name="Childs K.L."/>
            <person name="Davidson R.M."/>
            <person name="Lin H."/>
            <person name="Quesada-Ocampo L."/>
            <person name="Vaillancourt B."/>
            <person name="Sakai H."/>
            <person name="Lee S.S."/>
            <person name="Kim J."/>
            <person name="Numa H."/>
            <person name="Itoh T."/>
            <person name="Buell C.R."/>
            <person name="Matsumoto T."/>
        </authorList>
    </citation>
    <scope>NUCLEOTIDE SEQUENCE [LARGE SCALE GENOMIC DNA]</scope>
    <source>
        <strain evidence="3">cv. Nipponbare</strain>
    </source>
</reference>